<dbReference type="STRING" id="985895.E5AET0"/>
<evidence type="ECO:0000313" key="13">
    <source>
        <dbReference type="Proteomes" id="UP000002668"/>
    </source>
</evidence>
<dbReference type="GO" id="GO:0006357">
    <property type="term" value="P:regulation of transcription by RNA polymerase II"/>
    <property type="evidence" value="ECO:0007669"/>
    <property type="project" value="TreeGrafter"/>
</dbReference>
<keyword evidence="10" id="KW-1133">Transmembrane helix</keyword>
<evidence type="ECO:0000256" key="3">
    <source>
        <dbReference type="ARBA" id="ARBA00022771"/>
    </source>
</evidence>
<keyword evidence="5" id="KW-0805">Transcription regulation</keyword>
<dbReference type="Proteomes" id="UP000002668">
    <property type="component" value="Genome"/>
</dbReference>
<dbReference type="PROSITE" id="PS00028">
    <property type="entry name" value="ZINC_FINGER_C2H2_1"/>
    <property type="match status" value="1"/>
</dbReference>
<name>E5AET0_LEPMJ</name>
<dbReference type="OrthoDB" id="3798762at2759"/>
<reference evidence="13" key="1">
    <citation type="journal article" date="2011" name="Nat. Commun.">
        <title>Effector diversification within compartments of the Leptosphaeria maculans genome affected by Repeat-Induced Point mutations.</title>
        <authorList>
            <person name="Rouxel T."/>
            <person name="Grandaubert J."/>
            <person name="Hane J.K."/>
            <person name="Hoede C."/>
            <person name="van de Wouw A.P."/>
            <person name="Couloux A."/>
            <person name="Dominguez V."/>
            <person name="Anthouard V."/>
            <person name="Bally P."/>
            <person name="Bourras S."/>
            <person name="Cozijnsen A.J."/>
            <person name="Ciuffetti L.M."/>
            <person name="Degrave A."/>
            <person name="Dilmaghani A."/>
            <person name="Duret L."/>
            <person name="Fudal I."/>
            <person name="Goodwin S.B."/>
            <person name="Gout L."/>
            <person name="Glaser N."/>
            <person name="Linglin J."/>
            <person name="Kema G.H.J."/>
            <person name="Lapalu N."/>
            <person name="Lawrence C.B."/>
            <person name="May K."/>
            <person name="Meyer M."/>
            <person name="Ollivier B."/>
            <person name="Poulain J."/>
            <person name="Schoch C.L."/>
            <person name="Simon A."/>
            <person name="Spatafora J.W."/>
            <person name="Stachowiak A."/>
            <person name="Turgeon B.G."/>
            <person name="Tyler B.M."/>
            <person name="Vincent D."/>
            <person name="Weissenbach J."/>
            <person name="Amselem J."/>
            <person name="Quesneville H."/>
            <person name="Oliver R.P."/>
            <person name="Wincker P."/>
            <person name="Balesdent M.-H."/>
            <person name="Howlett B.J."/>
        </authorList>
    </citation>
    <scope>NUCLEOTIDE SEQUENCE [LARGE SCALE GENOMIC DNA]</scope>
    <source>
        <strain evidence="13">JN3 / isolate v23.1.3 / race Av1-4-5-6-7-8</strain>
    </source>
</reference>
<keyword evidence="2" id="KW-0479">Metal-binding</keyword>
<evidence type="ECO:0000259" key="11">
    <source>
        <dbReference type="PROSITE" id="PS50157"/>
    </source>
</evidence>
<organism evidence="12 13">
    <name type="scientific">Leptosphaeria maculans (strain JN3 / isolate v23.1.3 / race Av1-4-5-6-7-8)</name>
    <name type="common">Blackleg fungus</name>
    <name type="synonym">Phoma lingam</name>
    <dbReference type="NCBI Taxonomy" id="985895"/>
    <lineage>
        <taxon>Eukaryota</taxon>
        <taxon>Fungi</taxon>
        <taxon>Dikarya</taxon>
        <taxon>Ascomycota</taxon>
        <taxon>Pezizomycotina</taxon>
        <taxon>Dothideomycetes</taxon>
        <taxon>Pleosporomycetidae</taxon>
        <taxon>Pleosporales</taxon>
        <taxon>Pleosporineae</taxon>
        <taxon>Leptosphaeriaceae</taxon>
        <taxon>Plenodomus</taxon>
        <taxon>Plenodomus lingam/Leptosphaeria maculans species complex</taxon>
    </lineage>
</organism>
<dbReference type="eggNOG" id="ENOG502SWDU">
    <property type="taxonomic scope" value="Eukaryota"/>
</dbReference>
<evidence type="ECO:0000256" key="2">
    <source>
        <dbReference type="ARBA" id="ARBA00022723"/>
    </source>
</evidence>
<comment type="subcellular location">
    <subcellularLocation>
        <location evidence="1">Nucleus</location>
    </subcellularLocation>
</comment>
<dbReference type="InterPro" id="IPR013087">
    <property type="entry name" value="Znf_C2H2_type"/>
</dbReference>
<keyword evidence="6" id="KW-0804">Transcription</keyword>
<feature type="transmembrane region" description="Helical" evidence="10">
    <location>
        <begin position="25"/>
        <end position="51"/>
    </location>
</feature>
<evidence type="ECO:0000256" key="8">
    <source>
        <dbReference type="PROSITE-ProRule" id="PRU00042"/>
    </source>
</evidence>
<evidence type="ECO:0000256" key="6">
    <source>
        <dbReference type="ARBA" id="ARBA00023163"/>
    </source>
</evidence>
<keyword evidence="10" id="KW-0472">Membrane</keyword>
<accession>E5AET0</accession>
<dbReference type="Gene3D" id="3.30.160.60">
    <property type="entry name" value="Classic Zinc Finger"/>
    <property type="match status" value="2"/>
</dbReference>
<sequence>MAVLPNPMRSSSSTRLSSRATSHDISVGTVIAIVVGSIVVLILLSLCICLFRCGKAISRAKHRLSARWRKPRGVTGTPYFCENDQWPQTSNIYDGSIFSDASVKSQNGSTISLLSSTHHPNVGFPDLSYQPASVTTANSSHTLTPVPSIPKSQRSSSPSGCPVCPSSAQELTQATSSKVALQYEPPAADTGQFPADVKRILGLDDASYLRELPYYEGASSNLIAAPTYVGLESGRSTSRNGDRQGHATSKPELGVSIASASVATHTLSGNHNLFFTHHGYDSDAGTLYCKMGASANLHSTPAMDPIVLTRDYVHNDTTERPPIPREIHGEKLANWDGGSVPRMFANTWDVDYDFDPEHFTHPPRLRETSLDLNALDSYVNSSEQQKIHEPLLDSGIDWYNNITYAPGMDTGMLDMGAADILELTQSTSIKRDRHDTTPLLVDPAQSGKKCSTCLSVPSMPLSFADTSMTVTTEMKERNMTPLQVNWHDNTLMPPPPPPPTSRPRFDSAFVSKDSVSIASDSTFDNGSTSQYDTMSGYITPATTGSQTSLIPEYKHSFSHSNDLFGAAIFMPFDSLSGPTPEITDPSTPVSRSTPIDLSASASEQGRADGFSQARTSLSTSFTSVTPSLLNEADTLALPFRCTHAHCNKTYRTQGLLRSHINRTHKRRYPCPQCEMKRFGLMADLKRHQRSAHAVSAKKWPCLNVGCKAEFGRKDNLQRHLRKCNQQGP</sequence>
<gene>
    <name evidence="12" type="ORF">LEMA_P005060.1</name>
</gene>
<dbReference type="GO" id="GO:0008270">
    <property type="term" value="F:zinc ion binding"/>
    <property type="evidence" value="ECO:0007669"/>
    <property type="project" value="UniProtKB-KW"/>
</dbReference>
<evidence type="ECO:0000256" key="4">
    <source>
        <dbReference type="ARBA" id="ARBA00022833"/>
    </source>
</evidence>
<keyword evidence="10" id="KW-0812">Transmembrane</keyword>
<protein>
    <recommendedName>
        <fullName evidence="11">C2H2-type domain-containing protein</fullName>
    </recommendedName>
</protein>
<feature type="compositionally biased region" description="Low complexity" evidence="9">
    <location>
        <begin position="149"/>
        <end position="167"/>
    </location>
</feature>
<dbReference type="HOGENOM" id="CLU_380378_0_0_1"/>
<keyword evidence="13" id="KW-1185">Reference proteome</keyword>
<dbReference type="SMART" id="SM00355">
    <property type="entry name" value="ZnF_C2H2"/>
    <property type="match status" value="3"/>
</dbReference>
<dbReference type="AlphaFoldDB" id="E5AET0"/>
<dbReference type="SUPFAM" id="SSF57667">
    <property type="entry name" value="beta-beta-alpha zinc fingers"/>
    <property type="match status" value="1"/>
</dbReference>
<feature type="domain" description="C2H2-type" evidence="11">
    <location>
        <begin position="639"/>
        <end position="669"/>
    </location>
</feature>
<keyword evidence="7" id="KW-0539">Nucleus</keyword>
<evidence type="ECO:0000256" key="10">
    <source>
        <dbReference type="SAM" id="Phobius"/>
    </source>
</evidence>
<dbReference type="PROSITE" id="PS50157">
    <property type="entry name" value="ZINC_FINGER_C2H2_2"/>
    <property type="match status" value="1"/>
</dbReference>
<dbReference type="PANTHER" id="PTHR46179:SF13">
    <property type="entry name" value="C2H2-TYPE DOMAIN-CONTAINING PROTEIN"/>
    <property type="match status" value="1"/>
</dbReference>
<evidence type="ECO:0000256" key="5">
    <source>
        <dbReference type="ARBA" id="ARBA00023015"/>
    </source>
</evidence>
<keyword evidence="4" id="KW-0862">Zinc</keyword>
<dbReference type="InParanoid" id="E5AET0"/>
<dbReference type="EMBL" id="FP929139">
    <property type="protein sequence ID" value="CBY01719.1"/>
    <property type="molecule type" value="Genomic_DNA"/>
</dbReference>
<dbReference type="VEuPathDB" id="FungiDB:LEMA_P005060.1"/>
<dbReference type="PANTHER" id="PTHR46179">
    <property type="entry name" value="ZINC FINGER PROTEIN"/>
    <property type="match status" value="1"/>
</dbReference>
<dbReference type="GO" id="GO:0005634">
    <property type="term" value="C:nucleus"/>
    <property type="evidence" value="ECO:0007669"/>
    <property type="project" value="UniProtKB-SubCell"/>
</dbReference>
<dbReference type="InterPro" id="IPR036236">
    <property type="entry name" value="Znf_C2H2_sf"/>
</dbReference>
<proteinExistence type="predicted"/>
<evidence type="ECO:0000256" key="7">
    <source>
        <dbReference type="ARBA" id="ARBA00023242"/>
    </source>
</evidence>
<feature type="region of interest" description="Disordered" evidence="9">
    <location>
        <begin position="138"/>
        <end position="168"/>
    </location>
</feature>
<dbReference type="InterPro" id="IPR051061">
    <property type="entry name" value="Zinc_finger_trans_reg"/>
</dbReference>
<evidence type="ECO:0000313" key="12">
    <source>
        <dbReference type="EMBL" id="CBY01719.1"/>
    </source>
</evidence>
<evidence type="ECO:0000256" key="1">
    <source>
        <dbReference type="ARBA" id="ARBA00004123"/>
    </source>
</evidence>
<keyword evidence="3 8" id="KW-0863">Zinc-finger</keyword>
<evidence type="ECO:0000256" key="9">
    <source>
        <dbReference type="SAM" id="MobiDB-lite"/>
    </source>
</evidence>